<evidence type="ECO:0000313" key="1">
    <source>
        <dbReference type="EMBL" id="SNC61359.1"/>
    </source>
</evidence>
<name>A0A212T5S0_9MICO</name>
<reference evidence="1 2" key="1">
    <citation type="submission" date="2017-06" db="EMBL/GenBank/DDBJ databases">
        <authorList>
            <person name="Kim H.J."/>
            <person name="Triplett B.A."/>
        </authorList>
    </citation>
    <scope>NUCLEOTIDE SEQUENCE [LARGE SCALE GENOMIC DNA]</scope>
    <source>
        <strain evidence="1 2">DSM 22179</strain>
    </source>
</reference>
<dbReference type="EMBL" id="FYEZ01000001">
    <property type="protein sequence ID" value="SNC61359.1"/>
    <property type="molecule type" value="Genomic_DNA"/>
</dbReference>
<accession>A0A212T5S0</accession>
<sequence>MTQTFTLAVLDVSSADAPPSHLTEQLIEQDAALGRELLGHDDFTGNDAEGVLRALQPGPSRRHWMVVALDRLPAGDLPADESSGLPLVPGRGDVDPGVRLLGSVHCGAPLQEDTERLDLDLGVLPEARRQGVGAALHRAAEDIAHRHGRTLLGSYSAQIPTPDLPGEHALEAPTGYGVLDRRGASVAFPLTQGYRLVQTETHSQLVPAEGLVRCGELQREIEPFVQDYEVVTWAGTTPPEHVEGMCELYRRMSTDLPHGDTERDEAVWTPERVAENDQRREETGMRTIFAMARHRETGQAVAYTYLATPRRRPQAAYQEDTLVAAEHRGHRLGMLVKLAALRRLGEEWPQVERIHTWNAGENVHMLAINEALGYRPVSIEGIWEKQLA</sequence>
<organism evidence="1 2">
    <name type="scientific">Kytococcus aerolatus</name>
    <dbReference type="NCBI Taxonomy" id="592308"/>
    <lineage>
        <taxon>Bacteria</taxon>
        <taxon>Bacillati</taxon>
        <taxon>Actinomycetota</taxon>
        <taxon>Actinomycetes</taxon>
        <taxon>Micrococcales</taxon>
        <taxon>Kytococcaceae</taxon>
        <taxon>Kytococcus</taxon>
    </lineage>
</organism>
<dbReference type="RefSeq" id="WP_088817472.1">
    <property type="nucleotide sequence ID" value="NZ_FYEZ01000001.1"/>
</dbReference>
<dbReference type="CDD" id="cd04301">
    <property type="entry name" value="NAT_SF"/>
    <property type="match status" value="1"/>
</dbReference>
<evidence type="ECO:0000313" key="2">
    <source>
        <dbReference type="Proteomes" id="UP000198122"/>
    </source>
</evidence>
<dbReference type="AlphaFoldDB" id="A0A212T5S0"/>
<proteinExistence type="predicted"/>
<dbReference type="OrthoDB" id="4119890at2"/>
<protein>
    <recommendedName>
        <fullName evidence="3">Acetyltransferase (GNAT) family protein</fullName>
    </recommendedName>
</protein>
<keyword evidence="2" id="KW-1185">Reference proteome</keyword>
<dbReference type="SUPFAM" id="SSF55729">
    <property type="entry name" value="Acyl-CoA N-acyltransferases (Nat)"/>
    <property type="match status" value="2"/>
</dbReference>
<dbReference type="Gene3D" id="3.40.630.30">
    <property type="match status" value="1"/>
</dbReference>
<dbReference type="Proteomes" id="UP000198122">
    <property type="component" value="Unassembled WGS sequence"/>
</dbReference>
<evidence type="ECO:0008006" key="3">
    <source>
        <dbReference type="Google" id="ProtNLM"/>
    </source>
</evidence>
<dbReference type="InterPro" id="IPR016181">
    <property type="entry name" value="Acyl_CoA_acyltransferase"/>
</dbReference>
<gene>
    <name evidence="1" type="ORF">SAMN05445756_0466</name>
</gene>